<reference evidence="2 3" key="1">
    <citation type="submission" date="2016-10" db="EMBL/GenBank/DDBJ databases">
        <authorList>
            <person name="de Groot N.N."/>
        </authorList>
    </citation>
    <scope>NUCLEOTIDE SEQUENCE [LARGE SCALE GENOMIC DNA]</scope>
    <source>
        <strain evidence="2 3">MON 2.2</strain>
    </source>
</reference>
<dbReference type="Pfam" id="PF13185">
    <property type="entry name" value="GAF_2"/>
    <property type="match status" value="1"/>
</dbReference>
<keyword evidence="3" id="KW-1185">Reference proteome</keyword>
<evidence type="ECO:0000313" key="2">
    <source>
        <dbReference type="EMBL" id="SDE00002.1"/>
    </source>
</evidence>
<dbReference type="InterPro" id="IPR003018">
    <property type="entry name" value="GAF"/>
</dbReference>
<dbReference type="Proteomes" id="UP000198546">
    <property type="component" value="Chromosome i"/>
</dbReference>
<gene>
    <name evidence="2" type="ORF">SAMN04489747_2244</name>
</gene>
<protein>
    <recommendedName>
        <fullName evidence="1">GAF domain-containing protein</fullName>
    </recommendedName>
</protein>
<feature type="domain" description="GAF" evidence="1">
    <location>
        <begin position="29"/>
        <end position="141"/>
    </location>
</feature>
<name>A0A1G6ZBZ6_9ACTN</name>
<accession>A0A1G6ZBZ6</accession>
<dbReference type="STRING" id="675864.SAMN04489747_2244"/>
<dbReference type="OrthoDB" id="7466251at2"/>
<evidence type="ECO:0000259" key="1">
    <source>
        <dbReference type="Pfam" id="PF13185"/>
    </source>
</evidence>
<dbReference type="RefSeq" id="WP_090593441.1">
    <property type="nucleotide sequence ID" value="NZ_LT629688.1"/>
</dbReference>
<organism evidence="2 3">
    <name type="scientific">Auraticoccus monumenti</name>
    <dbReference type="NCBI Taxonomy" id="675864"/>
    <lineage>
        <taxon>Bacteria</taxon>
        <taxon>Bacillati</taxon>
        <taxon>Actinomycetota</taxon>
        <taxon>Actinomycetes</taxon>
        <taxon>Propionibacteriales</taxon>
        <taxon>Propionibacteriaceae</taxon>
        <taxon>Auraticoccus</taxon>
    </lineage>
</organism>
<dbReference type="Gene3D" id="3.30.450.40">
    <property type="match status" value="1"/>
</dbReference>
<dbReference type="SUPFAM" id="SSF55781">
    <property type="entry name" value="GAF domain-like"/>
    <property type="match status" value="1"/>
</dbReference>
<dbReference type="InterPro" id="IPR029016">
    <property type="entry name" value="GAF-like_dom_sf"/>
</dbReference>
<dbReference type="EMBL" id="LT629688">
    <property type="protein sequence ID" value="SDE00002.1"/>
    <property type="molecule type" value="Genomic_DNA"/>
</dbReference>
<sequence length="242" mass="25416">MLSDLGQVFQRELGREPGSSNGGVTPTELTRAAVRSLGCASGAGVTLFGAQLPVPLGASSDEVMRAELIQATLGDGPCLDAARRGSPVLVDQAGLSRDWPVYHEQLVAQTSLRAVVVLPLGGEEGIFAALSIYTRRSSFTDLPPLEVVNEGIGAQVGEALLSAPAGPEEVERSEALTGDGERHRTRVEVWRAVAGLMAATDLSSDDALAVLRGYALTHDLSIDRLGQQLISREVTTSDVLDC</sequence>
<dbReference type="AlphaFoldDB" id="A0A1G6ZBZ6"/>
<evidence type="ECO:0000313" key="3">
    <source>
        <dbReference type="Proteomes" id="UP000198546"/>
    </source>
</evidence>
<proteinExistence type="predicted"/>